<dbReference type="Proteomes" id="UP000688137">
    <property type="component" value="Unassembled WGS sequence"/>
</dbReference>
<gene>
    <name evidence="6" type="ORF">PPRIM_AZ9-3.1.T0620241</name>
</gene>
<dbReference type="EMBL" id="CAJJDM010000063">
    <property type="protein sequence ID" value="CAD8079868.1"/>
    <property type="molecule type" value="Genomic_DNA"/>
</dbReference>
<evidence type="ECO:0000259" key="5">
    <source>
        <dbReference type="PROSITE" id="PS50110"/>
    </source>
</evidence>
<evidence type="ECO:0000256" key="1">
    <source>
        <dbReference type="ARBA" id="ARBA00022553"/>
    </source>
</evidence>
<dbReference type="PROSITE" id="PS50109">
    <property type="entry name" value="HIS_KIN"/>
    <property type="match status" value="1"/>
</dbReference>
<feature type="domain" description="Response regulatory" evidence="5">
    <location>
        <begin position="641"/>
        <end position="763"/>
    </location>
</feature>
<keyword evidence="1 2" id="KW-0597">Phosphoprotein</keyword>
<keyword evidence="3" id="KW-0812">Transmembrane</keyword>
<dbReference type="OMA" id="EAFQYIV"/>
<protein>
    <recommendedName>
        <fullName evidence="8">Response regulatory domain-containing protein</fullName>
    </recommendedName>
</protein>
<dbReference type="InterPro" id="IPR050956">
    <property type="entry name" value="2C_system_His_kinase"/>
</dbReference>
<feature type="transmembrane region" description="Helical" evidence="3">
    <location>
        <begin position="31"/>
        <end position="49"/>
    </location>
</feature>
<evidence type="ECO:0000256" key="2">
    <source>
        <dbReference type="PROSITE-ProRule" id="PRU00169"/>
    </source>
</evidence>
<dbReference type="PROSITE" id="PS50110">
    <property type="entry name" value="RESPONSE_REGULATORY"/>
    <property type="match status" value="1"/>
</dbReference>
<organism evidence="6 7">
    <name type="scientific">Paramecium primaurelia</name>
    <dbReference type="NCBI Taxonomy" id="5886"/>
    <lineage>
        <taxon>Eukaryota</taxon>
        <taxon>Sar</taxon>
        <taxon>Alveolata</taxon>
        <taxon>Ciliophora</taxon>
        <taxon>Intramacronucleata</taxon>
        <taxon>Oligohymenophorea</taxon>
        <taxon>Peniculida</taxon>
        <taxon>Parameciidae</taxon>
        <taxon>Paramecium</taxon>
    </lineage>
</organism>
<evidence type="ECO:0000259" key="4">
    <source>
        <dbReference type="PROSITE" id="PS50109"/>
    </source>
</evidence>
<evidence type="ECO:0000313" key="7">
    <source>
        <dbReference type="Proteomes" id="UP000688137"/>
    </source>
</evidence>
<evidence type="ECO:0000313" key="6">
    <source>
        <dbReference type="EMBL" id="CAD8079868.1"/>
    </source>
</evidence>
<dbReference type="CDD" id="cd17546">
    <property type="entry name" value="REC_hyHK_CKI1_RcsC-like"/>
    <property type="match status" value="1"/>
</dbReference>
<feature type="domain" description="Histidine kinase" evidence="4">
    <location>
        <begin position="311"/>
        <end position="544"/>
    </location>
</feature>
<evidence type="ECO:0008006" key="8">
    <source>
        <dbReference type="Google" id="ProtNLM"/>
    </source>
</evidence>
<dbReference type="PANTHER" id="PTHR43719">
    <property type="entry name" value="TWO-COMPONENT HISTIDINE KINASE"/>
    <property type="match status" value="1"/>
</dbReference>
<reference evidence="6" key="1">
    <citation type="submission" date="2021-01" db="EMBL/GenBank/DDBJ databases">
        <authorList>
            <consortium name="Genoscope - CEA"/>
            <person name="William W."/>
        </authorList>
    </citation>
    <scope>NUCLEOTIDE SEQUENCE</scope>
</reference>
<dbReference type="InterPro" id="IPR005467">
    <property type="entry name" value="His_kinase_dom"/>
</dbReference>
<dbReference type="SMART" id="SM00448">
    <property type="entry name" value="REC"/>
    <property type="match status" value="1"/>
</dbReference>
<keyword evidence="3" id="KW-1133">Transmembrane helix</keyword>
<keyword evidence="3" id="KW-0472">Membrane</keyword>
<keyword evidence="7" id="KW-1185">Reference proteome</keyword>
<dbReference type="InterPro" id="IPR001789">
    <property type="entry name" value="Sig_transdc_resp-reg_receiver"/>
</dbReference>
<feature type="modified residue" description="4-aspartylphosphate" evidence="2">
    <location>
        <position position="693"/>
    </location>
</feature>
<dbReference type="AlphaFoldDB" id="A0A8S1MI98"/>
<proteinExistence type="predicted"/>
<accession>A0A8S1MI98</accession>
<dbReference type="GO" id="GO:0000160">
    <property type="term" value="P:phosphorelay signal transduction system"/>
    <property type="evidence" value="ECO:0007669"/>
    <property type="project" value="InterPro"/>
</dbReference>
<evidence type="ECO:0000256" key="3">
    <source>
        <dbReference type="SAM" id="Phobius"/>
    </source>
</evidence>
<name>A0A8S1MI98_PARPR</name>
<comment type="caution">
    <text evidence="6">The sequence shown here is derived from an EMBL/GenBank/DDBJ whole genome shotgun (WGS) entry which is preliminary data.</text>
</comment>
<dbReference type="PANTHER" id="PTHR43719:SF28">
    <property type="entry name" value="PEROXIDE STRESS-ACTIVATED HISTIDINE KINASE MAK1-RELATED"/>
    <property type="match status" value="1"/>
</dbReference>
<dbReference type="Pfam" id="PF00072">
    <property type="entry name" value="Response_reg"/>
    <property type="match status" value="1"/>
</dbReference>
<sequence>MIKLRIKFQYMLGIIFLSDLIKGIIDNQISILIWISVLLAIKIGQLILIAKFKRFQQSTYFILFCYSIFQLSHYGTQSLWFLLCLIEIYQTENNKIKLYCKILQVTLSIILTSLQYQGNIKYSEFQQIIYFVAFIIYQLFKDFVQIIRIEEAENEILQELKKQIIIKIFDQNYQDITPNSQPQLDANPYILLTQNTQMDENQQFYIKCYQDRDITSSPDQNSNQQQQILFQDCISFLKFINNQDSLDSSEYNHYIASLIDVQKNIKQKFKVIHKTTSLGNNQILAFWKIDNFTVKQTKQKFSQFKKQFTDLFAHKLKTPMNATLGFLSQAYNSIDVDTKTKSNFIKPAYINSKLQYFQISDLLEFLSPQIDKISIQKSKINMKQFLLSLSELIESQCINKRILFQVFVEQIPLQQIENFYILSDLFKLERVLYNILNQSYRHTPSGGQITLSLSLNKEHTEINFVIDGSGCGFSDEDIENINLWIKSQSDFQFKKKHLVIKKELKMTLEITNNLINILSSSEQNLEVAQSVQGTEFRFKIIIKESKTMESQQEIQSVGQMLKQRSLRNMKSSSNNNCMVKSIFSVPDPQYQSNSQTVLDEPQANQPLTNKISFSKWQKKHKHLRRVRSSFMNKGLMDTDKSIMIVDDEPFNHDTLILMMKSMGYKQFLKAFNGQQAIDMVQQHQLDICLILMDLDMPIMGGIEATKILIQMMIDLELAYIPIIGCTAHDDKETLEQCIEVGMLHVVLKPVFVKTLREAFQYIVFSEEVKKRSQYILPSQLQI</sequence>